<organism evidence="1 2">
    <name type="scientific">Neomicrococcus lactis</name>
    <dbReference type="NCBI Taxonomy" id="732241"/>
    <lineage>
        <taxon>Bacteria</taxon>
        <taxon>Bacillati</taxon>
        <taxon>Actinomycetota</taxon>
        <taxon>Actinomycetes</taxon>
        <taxon>Micrococcales</taxon>
        <taxon>Micrococcaceae</taxon>
        <taxon>Neomicrococcus</taxon>
    </lineage>
</organism>
<proteinExistence type="predicted"/>
<reference evidence="1 2" key="1">
    <citation type="submission" date="2020-08" db="EMBL/GenBank/DDBJ databases">
        <title>Sequencing the genomes of 1000 actinobacteria strains.</title>
        <authorList>
            <person name="Klenk H.-P."/>
        </authorList>
    </citation>
    <scope>NUCLEOTIDE SEQUENCE [LARGE SCALE GENOMIC DNA]</scope>
    <source>
        <strain evidence="1 2">DSM 23694</strain>
    </source>
</reference>
<dbReference type="AlphaFoldDB" id="A0A7W8YB80"/>
<sequence length="277" mass="30839">MRLITSGLSLPQPLPKLPKGSVAAVTMVRNEQDIISNTVGHLLSQGVDYVLVADNNSTDQTPEILKDLARDPRVDIAFDAVDAYYQSEKMTNLARIVRNLGATWIIPFDADEYWFSEHGALADFLRASDGKRFPAAVHNAFPSSTDSEKLWVDLGHEIQPKTAFKKFPFAFPTMGNHYVIRPGKFQGGLHIVHHPWRSKAQLRRKAQTGSLALRLANADAGIGGQWTGIQYENEAVVDGIWESILNHKPDPVLGLKANGPFRLMDPREMTTWDLSEI</sequence>
<gene>
    <name evidence="1" type="ORF">BKA12_001281</name>
</gene>
<protein>
    <submittedName>
        <fullName evidence="1">Glycosyltransferase involved in cell wall biosynthesis</fullName>
    </submittedName>
</protein>
<dbReference type="Pfam" id="PF13704">
    <property type="entry name" value="Glyco_tranf_2_4"/>
    <property type="match status" value="1"/>
</dbReference>
<comment type="caution">
    <text evidence="1">The sequence shown here is derived from an EMBL/GenBank/DDBJ whole genome shotgun (WGS) entry which is preliminary data.</text>
</comment>
<dbReference type="GO" id="GO:0016740">
    <property type="term" value="F:transferase activity"/>
    <property type="evidence" value="ECO:0007669"/>
    <property type="project" value="UniProtKB-KW"/>
</dbReference>
<dbReference type="Proteomes" id="UP000523863">
    <property type="component" value="Unassembled WGS sequence"/>
</dbReference>
<dbReference type="InterPro" id="IPR029044">
    <property type="entry name" value="Nucleotide-diphossugar_trans"/>
</dbReference>
<evidence type="ECO:0000313" key="2">
    <source>
        <dbReference type="Proteomes" id="UP000523863"/>
    </source>
</evidence>
<dbReference type="RefSeq" id="WP_183641592.1">
    <property type="nucleotide sequence ID" value="NZ_JACHBL010000001.1"/>
</dbReference>
<keyword evidence="2" id="KW-1185">Reference proteome</keyword>
<accession>A0A7W8YB80</accession>
<dbReference type="EMBL" id="JACHBL010000001">
    <property type="protein sequence ID" value="MBB5598201.1"/>
    <property type="molecule type" value="Genomic_DNA"/>
</dbReference>
<dbReference type="Gene3D" id="3.90.550.10">
    <property type="entry name" value="Spore Coat Polysaccharide Biosynthesis Protein SpsA, Chain A"/>
    <property type="match status" value="1"/>
</dbReference>
<dbReference type="CDD" id="cd00761">
    <property type="entry name" value="Glyco_tranf_GTA_type"/>
    <property type="match status" value="1"/>
</dbReference>
<dbReference type="SUPFAM" id="SSF53448">
    <property type="entry name" value="Nucleotide-diphospho-sugar transferases"/>
    <property type="match status" value="1"/>
</dbReference>
<evidence type="ECO:0000313" key="1">
    <source>
        <dbReference type="EMBL" id="MBB5598201.1"/>
    </source>
</evidence>
<keyword evidence="1" id="KW-0808">Transferase</keyword>
<name>A0A7W8YB80_9MICC</name>